<feature type="compositionally biased region" description="Polar residues" evidence="5">
    <location>
        <begin position="298"/>
        <end position="309"/>
    </location>
</feature>
<dbReference type="KEGG" id="sgs:AVL59_22625"/>
<feature type="region of interest" description="Disordered" evidence="5">
    <location>
        <begin position="285"/>
        <end position="322"/>
    </location>
</feature>
<keyword evidence="3" id="KW-0378">Hydrolase</keyword>
<keyword evidence="10" id="KW-1185">Reference proteome</keyword>
<dbReference type="InterPro" id="IPR029060">
    <property type="entry name" value="PIN-like_dom_sf"/>
</dbReference>
<proteinExistence type="predicted"/>
<keyword evidence="1" id="KW-0540">Nuclease</keyword>
<dbReference type="GO" id="GO:0004518">
    <property type="term" value="F:nuclease activity"/>
    <property type="evidence" value="ECO:0007669"/>
    <property type="project" value="UniProtKB-KW"/>
</dbReference>
<feature type="domain" description="PIN" evidence="6">
    <location>
        <begin position="131"/>
        <end position="265"/>
    </location>
</feature>
<sequence length="322" mass="35339">MLRAGTTCTEAINFLENDLVAGSLNDVSIRIPPRMRTGADAEAEMRAVRKRYDEWTWKAAEELNRRFSDREIAGQLRAGRYRAILTAPLDEARLMMYVELAELQDYFRSVANRVRAMQERYGRAGAVRYAVLDTNTTLHFTRFDKVSWQKVFGKGTAVMVPHVVVDEIDTKSYQTGDRKISRRARGVFRLLESVLEAGPEKAAADDGTPVFIAADEPGHARLPVPDDELVAAALRLHQAVAPAEVVVISRDIGVRTRAGTWGLPARPLPDMYLIEGGELRRQELEQAAAELVPGGGLSQQSAPKESAASSPGPAERQAGGGS</sequence>
<evidence type="ECO:0000256" key="3">
    <source>
        <dbReference type="ARBA" id="ARBA00022801"/>
    </source>
</evidence>
<dbReference type="OrthoDB" id="5145858at2"/>
<dbReference type="GO" id="GO:0046872">
    <property type="term" value="F:metal ion binding"/>
    <property type="evidence" value="ECO:0007669"/>
    <property type="project" value="UniProtKB-KW"/>
</dbReference>
<protein>
    <recommendedName>
        <fullName evidence="6">PIN domain-containing protein</fullName>
    </recommendedName>
</protein>
<dbReference type="RefSeq" id="WP_067307389.1">
    <property type="nucleotide sequence ID" value="NZ_CP016279.1"/>
</dbReference>
<dbReference type="Proteomes" id="UP000092659">
    <property type="component" value="Chromosome"/>
</dbReference>
<dbReference type="Proteomes" id="UP001519309">
    <property type="component" value="Unassembled WGS sequence"/>
</dbReference>
<name>A0A1B1AZL2_9ACTN</name>
<dbReference type="GO" id="GO:0016787">
    <property type="term" value="F:hydrolase activity"/>
    <property type="evidence" value="ECO:0007669"/>
    <property type="project" value="UniProtKB-KW"/>
</dbReference>
<keyword evidence="2" id="KW-0479">Metal-binding</keyword>
<dbReference type="AlphaFoldDB" id="A0A1B1AZL2"/>
<evidence type="ECO:0000256" key="5">
    <source>
        <dbReference type="SAM" id="MobiDB-lite"/>
    </source>
</evidence>
<dbReference type="Pfam" id="PF13638">
    <property type="entry name" value="PIN_4"/>
    <property type="match status" value="1"/>
</dbReference>
<evidence type="ECO:0000313" key="10">
    <source>
        <dbReference type="Proteomes" id="UP001519309"/>
    </source>
</evidence>
<evidence type="ECO:0000313" key="8">
    <source>
        <dbReference type="EMBL" id="MBP2055970.1"/>
    </source>
</evidence>
<accession>A0A1B1AZL2</accession>
<dbReference type="EMBL" id="CP016279">
    <property type="protein sequence ID" value="ANP51995.1"/>
    <property type="molecule type" value="Genomic_DNA"/>
</dbReference>
<evidence type="ECO:0000256" key="1">
    <source>
        <dbReference type="ARBA" id="ARBA00022722"/>
    </source>
</evidence>
<reference evidence="7 9" key="1">
    <citation type="submission" date="2016-06" db="EMBL/GenBank/DDBJ databases">
        <title>Complete genome sequence of Streptomyces griseochromogenes ATCC 14511, the Blasticidin S producer.</title>
        <authorList>
            <person name="Wu L."/>
        </authorList>
    </citation>
    <scope>NUCLEOTIDE SEQUENCE [LARGE SCALE GENOMIC DNA]</scope>
    <source>
        <strain evidence="7 9">ATCC 14511</strain>
    </source>
</reference>
<dbReference type="InterPro" id="IPR002716">
    <property type="entry name" value="PIN_dom"/>
</dbReference>
<dbReference type="Gene3D" id="3.40.50.1010">
    <property type="entry name" value="5'-nuclease"/>
    <property type="match status" value="1"/>
</dbReference>
<keyword evidence="4" id="KW-0460">Magnesium</keyword>
<gene>
    <name evidence="7" type="ORF">AVL59_22625</name>
    <name evidence="8" type="ORF">J2Z21_008987</name>
</gene>
<evidence type="ECO:0000313" key="7">
    <source>
        <dbReference type="EMBL" id="ANP51995.1"/>
    </source>
</evidence>
<evidence type="ECO:0000313" key="9">
    <source>
        <dbReference type="Proteomes" id="UP000092659"/>
    </source>
</evidence>
<dbReference type="EMBL" id="JAGGLP010000037">
    <property type="protein sequence ID" value="MBP2055970.1"/>
    <property type="molecule type" value="Genomic_DNA"/>
</dbReference>
<dbReference type="STRING" id="68214.AVL59_22625"/>
<reference evidence="8 10" key="2">
    <citation type="submission" date="2021-03" db="EMBL/GenBank/DDBJ databases">
        <title>Genomic Encyclopedia of Type Strains, Phase IV (KMG-IV): sequencing the most valuable type-strain genomes for metagenomic binning, comparative biology and taxonomic classification.</title>
        <authorList>
            <person name="Goeker M."/>
        </authorList>
    </citation>
    <scope>NUCLEOTIDE SEQUENCE [LARGE SCALE GENOMIC DNA]</scope>
    <source>
        <strain evidence="8 10">DSM 40499</strain>
    </source>
</reference>
<dbReference type="SUPFAM" id="SSF88723">
    <property type="entry name" value="PIN domain-like"/>
    <property type="match status" value="1"/>
</dbReference>
<evidence type="ECO:0000256" key="4">
    <source>
        <dbReference type="ARBA" id="ARBA00022842"/>
    </source>
</evidence>
<organism evidence="7 9">
    <name type="scientific">Streptomyces griseochromogenes</name>
    <dbReference type="NCBI Taxonomy" id="68214"/>
    <lineage>
        <taxon>Bacteria</taxon>
        <taxon>Bacillati</taxon>
        <taxon>Actinomycetota</taxon>
        <taxon>Actinomycetes</taxon>
        <taxon>Kitasatosporales</taxon>
        <taxon>Streptomycetaceae</taxon>
        <taxon>Streptomyces</taxon>
    </lineage>
</organism>
<evidence type="ECO:0000256" key="2">
    <source>
        <dbReference type="ARBA" id="ARBA00022723"/>
    </source>
</evidence>
<evidence type="ECO:0000259" key="6">
    <source>
        <dbReference type="Pfam" id="PF13638"/>
    </source>
</evidence>